<keyword evidence="1" id="KW-0540">Nuclease</keyword>
<dbReference type="Gene3D" id="3.30.420.10">
    <property type="entry name" value="Ribonuclease H-like superfamily/Ribonuclease H"/>
    <property type="match status" value="1"/>
</dbReference>
<accession>A0A1I1EDY3</accession>
<feature type="domain" description="Exonuclease" evidence="4">
    <location>
        <begin position="31"/>
        <end position="209"/>
    </location>
</feature>
<dbReference type="InterPro" id="IPR012337">
    <property type="entry name" value="RNaseH-like_sf"/>
</dbReference>
<dbReference type="Proteomes" id="UP000198862">
    <property type="component" value="Unassembled WGS sequence"/>
</dbReference>
<dbReference type="STRING" id="1123010.SAMN02745724_00279"/>
<dbReference type="GO" id="GO:0008408">
    <property type="term" value="F:3'-5' exonuclease activity"/>
    <property type="evidence" value="ECO:0007669"/>
    <property type="project" value="TreeGrafter"/>
</dbReference>
<organism evidence="5 6">
    <name type="scientific">Pseudoalteromonas denitrificans DSM 6059</name>
    <dbReference type="NCBI Taxonomy" id="1123010"/>
    <lineage>
        <taxon>Bacteria</taxon>
        <taxon>Pseudomonadati</taxon>
        <taxon>Pseudomonadota</taxon>
        <taxon>Gammaproteobacteria</taxon>
        <taxon>Alteromonadales</taxon>
        <taxon>Pseudoalteromonadaceae</taxon>
        <taxon>Pseudoalteromonas</taxon>
    </lineage>
</organism>
<dbReference type="GO" id="GO:0006259">
    <property type="term" value="P:DNA metabolic process"/>
    <property type="evidence" value="ECO:0007669"/>
    <property type="project" value="UniProtKB-ARBA"/>
</dbReference>
<gene>
    <name evidence="5" type="ORF">SAMN02745724_00279</name>
</gene>
<evidence type="ECO:0000313" key="6">
    <source>
        <dbReference type="Proteomes" id="UP000198862"/>
    </source>
</evidence>
<dbReference type="CDD" id="cd06127">
    <property type="entry name" value="DEDDh"/>
    <property type="match status" value="1"/>
</dbReference>
<dbReference type="PANTHER" id="PTHR30231:SF4">
    <property type="entry name" value="PROTEIN NEN2"/>
    <property type="match status" value="1"/>
</dbReference>
<evidence type="ECO:0000256" key="1">
    <source>
        <dbReference type="ARBA" id="ARBA00022722"/>
    </source>
</evidence>
<evidence type="ECO:0000256" key="2">
    <source>
        <dbReference type="ARBA" id="ARBA00022801"/>
    </source>
</evidence>
<dbReference type="InterPro" id="IPR013520">
    <property type="entry name" value="Ribonucl_H"/>
</dbReference>
<dbReference type="GO" id="GO:0005829">
    <property type="term" value="C:cytosol"/>
    <property type="evidence" value="ECO:0007669"/>
    <property type="project" value="TreeGrafter"/>
</dbReference>
<dbReference type="Pfam" id="PF00929">
    <property type="entry name" value="RNase_T"/>
    <property type="match status" value="1"/>
</dbReference>
<dbReference type="SUPFAM" id="SSF53098">
    <property type="entry name" value="Ribonuclease H-like"/>
    <property type="match status" value="1"/>
</dbReference>
<dbReference type="InterPro" id="IPR036397">
    <property type="entry name" value="RNaseH_sf"/>
</dbReference>
<keyword evidence="3" id="KW-0269">Exonuclease</keyword>
<dbReference type="AlphaFoldDB" id="A0A1I1EDY3"/>
<proteinExistence type="predicted"/>
<dbReference type="EMBL" id="FOLO01000001">
    <property type="protein sequence ID" value="SFB83538.1"/>
    <property type="molecule type" value="Genomic_DNA"/>
</dbReference>
<evidence type="ECO:0000256" key="3">
    <source>
        <dbReference type="ARBA" id="ARBA00022839"/>
    </source>
</evidence>
<name>A0A1I1EDY3_9GAMM</name>
<reference evidence="5 6" key="1">
    <citation type="submission" date="2016-10" db="EMBL/GenBank/DDBJ databases">
        <authorList>
            <person name="de Groot N.N."/>
        </authorList>
    </citation>
    <scope>NUCLEOTIDE SEQUENCE [LARGE SCALE GENOMIC DNA]</scope>
    <source>
        <strain evidence="5 6">DSM 6059</strain>
    </source>
</reference>
<keyword evidence="2" id="KW-0378">Hydrolase</keyword>
<evidence type="ECO:0000313" key="5">
    <source>
        <dbReference type="EMBL" id="SFB83538.1"/>
    </source>
</evidence>
<dbReference type="OrthoDB" id="5497329at2"/>
<keyword evidence="6" id="KW-1185">Reference proteome</keyword>
<dbReference type="PANTHER" id="PTHR30231">
    <property type="entry name" value="DNA POLYMERASE III SUBUNIT EPSILON"/>
    <property type="match status" value="1"/>
</dbReference>
<protein>
    <submittedName>
        <fullName evidence="5">DNA polymerase-3 subunit epsilon</fullName>
    </submittedName>
</protein>
<sequence length="219" mass="25280">MILKIPKMILHFFLRLNNLNKRHNLSCFDVNYLVIDLELTGLNSKQDEIVSLAWLPIVKQRIYVGKGKYFINSQVGKLKQSPIFHGLDTGAIEQGKPLNSALEQLVKLIDDSVLVFHNASLDWAFLLKAFKDYNISIPTEKIKSIVMIDTMKIEHRRLSRQSQDMRFDALNLERCRKRYHLPDYANHNAFTDAMATAELLLAQINNMSRSKALLIKQLL</sequence>
<dbReference type="GO" id="GO:0003676">
    <property type="term" value="F:nucleic acid binding"/>
    <property type="evidence" value="ECO:0007669"/>
    <property type="project" value="InterPro"/>
</dbReference>
<dbReference type="SMART" id="SM00479">
    <property type="entry name" value="EXOIII"/>
    <property type="match status" value="1"/>
</dbReference>
<evidence type="ECO:0000259" key="4">
    <source>
        <dbReference type="SMART" id="SM00479"/>
    </source>
</evidence>